<dbReference type="EnsemblPlants" id="MELO3C029730.2.1">
    <property type="protein sequence ID" value="MELO3C029730.2.1"/>
    <property type="gene ID" value="MELO3C029730.2"/>
</dbReference>
<sequence>MVYAVMKPIKPGLEDAQEQIHEIRITLSSNNVKNLEKDYFISCRLPNLLKELFEPAHSGDVSHLLFSISLEASSRHTRQFVRDGTSRSRRSWELQLGRASAPLAVQVGLFGPCPMDSTMTYFSLIIN</sequence>
<organism evidence="1">
    <name type="scientific">Cucumis melo</name>
    <name type="common">Muskmelon</name>
    <dbReference type="NCBI Taxonomy" id="3656"/>
    <lineage>
        <taxon>Eukaryota</taxon>
        <taxon>Viridiplantae</taxon>
        <taxon>Streptophyta</taxon>
        <taxon>Embryophyta</taxon>
        <taxon>Tracheophyta</taxon>
        <taxon>Spermatophyta</taxon>
        <taxon>Magnoliopsida</taxon>
        <taxon>eudicotyledons</taxon>
        <taxon>Gunneridae</taxon>
        <taxon>Pentapetalae</taxon>
        <taxon>rosids</taxon>
        <taxon>fabids</taxon>
        <taxon>Cucurbitales</taxon>
        <taxon>Cucurbitaceae</taxon>
        <taxon>Benincaseae</taxon>
        <taxon>Cucumis</taxon>
    </lineage>
</organism>
<evidence type="ECO:0000313" key="1">
    <source>
        <dbReference type="EnsemblPlants" id="MELO3C029730.2.1"/>
    </source>
</evidence>
<protein>
    <submittedName>
        <fullName evidence="1">Uncharacterized protein</fullName>
    </submittedName>
</protein>
<reference evidence="1" key="1">
    <citation type="submission" date="2023-03" db="UniProtKB">
        <authorList>
            <consortium name="EnsemblPlants"/>
        </authorList>
    </citation>
    <scope>IDENTIFICATION</scope>
</reference>
<proteinExistence type="predicted"/>
<accession>A0A9I9E754</accession>
<dbReference type="Gramene" id="MELO3C029730.2.1">
    <property type="protein sequence ID" value="MELO3C029730.2.1"/>
    <property type="gene ID" value="MELO3C029730.2"/>
</dbReference>
<dbReference type="AlphaFoldDB" id="A0A9I9E754"/>
<name>A0A9I9E754_CUCME</name>